<dbReference type="InParanoid" id="G2YU77"/>
<dbReference type="STRING" id="999810.G2YU77"/>
<feature type="domain" description="EF-hand" evidence="4">
    <location>
        <begin position="33"/>
        <end position="68"/>
    </location>
</feature>
<dbReference type="SUPFAM" id="SSF47473">
    <property type="entry name" value="EF-hand"/>
    <property type="match status" value="1"/>
</dbReference>
<dbReference type="GO" id="GO:0005509">
    <property type="term" value="F:calcium ion binding"/>
    <property type="evidence" value="ECO:0007669"/>
    <property type="project" value="InterPro"/>
</dbReference>
<dbReference type="InterPro" id="IPR050230">
    <property type="entry name" value="CALM/Myosin/TropC-like"/>
</dbReference>
<dbReference type="Proteomes" id="UP000008177">
    <property type="component" value="Unplaced contigs"/>
</dbReference>
<dbReference type="OrthoDB" id="26525at2759"/>
<evidence type="ECO:0000313" key="5">
    <source>
        <dbReference type="EMBL" id="CCD55175.1"/>
    </source>
</evidence>
<sequence length="105" mass="11775">MTGRTRQKPDDQKAIEDDLKAESAPIPVSSEEDPEEEWKSVWREFDHSLRGSITAAQLRQALGNLGESISDAEIDNVIMKSVDAEDKISYAEFVEFMKGRSTSDI</sequence>
<dbReference type="HOGENOM" id="CLU_2236207_0_0_1"/>
<dbReference type="GO" id="GO:0016460">
    <property type="term" value="C:myosin II complex"/>
    <property type="evidence" value="ECO:0007669"/>
    <property type="project" value="TreeGrafter"/>
</dbReference>
<evidence type="ECO:0000313" key="6">
    <source>
        <dbReference type="Proteomes" id="UP000008177"/>
    </source>
</evidence>
<protein>
    <recommendedName>
        <fullName evidence="1">Calmodulin</fullName>
    </recommendedName>
</protein>
<feature type="compositionally biased region" description="Basic and acidic residues" evidence="3">
    <location>
        <begin position="7"/>
        <end position="21"/>
    </location>
</feature>
<dbReference type="InterPro" id="IPR011992">
    <property type="entry name" value="EF-hand-dom_pair"/>
</dbReference>
<dbReference type="InterPro" id="IPR002048">
    <property type="entry name" value="EF_hand_dom"/>
</dbReference>
<keyword evidence="2" id="KW-0677">Repeat</keyword>
<dbReference type="Pfam" id="PF13499">
    <property type="entry name" value="EF-hand_7"/>
    <property type="match status" value="1"/>
</dbReference>
<gene>
    <name evidence="5" type="ORF">BofuT4_P159960.1</name>
</gene>
<dbReference type="FunFam" id="1.10.238.10:FF:000003">
    <property type="entry name" value="Calmodulin A"/>
    <property type="match status" value="1"/>
</dbReference>
<feature type="region of interest" description="Disordered" evidence="3">
    <location>
        <begin position="1"/>
        <end position="37"/>
    </location>
</feature>
<dbReference type="Gene3D" id="1.10.238.10">
    <property type="entry name" value="EF-hand"/>
    <property type="match status" value="1"/>
</dbReference>
<dbReference type="PANTHER" id="PTHR23048">
    <property type="entry name" value="MYOSIN LIGHT CHAIN 1, 3"/>
    <property type="match status" value="1"/>
</dbReference>
<name>G2YU77_BOTF4</name>
<dbReference type="EMBL" id="FQ790353">
    <property type="protein sequence ID" value="CCD55175.1"/>
    <property type="molecule type" value="Genomic_DNA"/>
</dbReference>
<proteinExistence type="predicted"/>
<organism evidence="5 6">
    <name type="scientific">Botryotinia fuckeliana (strain T4)</name>
    <name type="common">Noble rot fungus</name>
    <name type="synonym">Botrytis cinerea</name>
    <dbReference type="NCBI Taxonomy" id="999810"/>
    <lineage>
        <taxon>Eukaryota</taxon>
        <taxon>Fungi</taxon>
        <taxon>Dikarya</taxon>
        <taxon>Ascomycota</taxon>
        <taxon>Pezizomycotina</taxon>
        <taxon>Leotiomycetes</taxon>
        <taxon>Helotiales</taxon>
        <taxon>Sclerotiniaceae</taxon>
        <taxon>Botrytis</taxon>
    </lineage>
</organism>
<accession>G2YU77</accession>
<evidence type="ECO:0000259" key="4">
    <source>
        <dbReference type="PROSITE" id="PS50222"/>
    </source>
</evidence>
<evidence type="ECO:0000256" key="3">
    <source>
        <dbReference type="SAM" id="MobiDB-lite"/>
    </source>
</evidence>
<reference evidence="6" key="1">
    <citation type="journal article" date="2011" name="PLoS Genet.">
        <title>Genomic analysis of the necrotrophic fungal pathogens Sclerotinia sclerotiorum and Botrytis cinerea.</title>
        <authorList>
            <person name="Amselem J."/>
            <person name="Cuomo C.A."/>
            <person name="van Kan J.A."/>
            <person name="Viaud M."/>
            <person name="Benito E.P."/>
            <person name="Couloux A."/>
            <person name="Coutinho P.M."/>
            <person name="de Vries R.P."/>
            <person name="Dyer P.S."/>
            <person name="Fillinger S."/>
            <person name="Fournier E."/>
            <person name="Gout L."/>
            <person name="Hahn M."/>
            <person name="Kohn L."/>
            <person name="Lapalu N."/>
            <person name="Plummer K.M."/>
            <person name="Pradier J.M."/>
            <person name="Quevillon E."/>
            <person name="Sharon A."/>
            <person name="Simon A."/>
            <person name="ten Have A."/>
            <person name="Tudzynski B."/>
            <person name="Tudzynski P."/>
            <person name="Wincker P."/>
            <person name="Andrew M."/>
            <person name="Anthouard V."/>
            <person name="Beever R.E."/>
            <person name="Beffa R."/>
            <person name="Benoit I."/>
            <person name="Bouzid O."/>
            <person name="Brault B."/>
            <person name="Chen Z."/>
            <person name="Choquer M."/>
            <person name="Collemare J."/>
            <person name="Cotton P."/>
            <person name="Danchin E.G."/>
            <person name="Da Silva C."/>
            <person name="Gautier A."/>
            <person name="Giraud C."/>
            <person name="Giraud T."/>
            <person name="Gonzalez C."/>
            <person name="Grossetete S."/>
            <person name="Guldener U."/>
            <person name="Henrissat B."/>
            <person name="Howlett B.J."/>
            <person name="Kodira C."/>
            <person name="Kretschmer M."/>
            <person name="Lappartient A."/>
            <person name="Leroch M."/>
            <person name="Levis C."/>
            <person name="Mauceli E."/>
            <person name="Neuveglise C."/>
            <person name="Oeser B."/>
            <person name="Pearson M."/>
            <person name="Poulain J."/>
            <person name="Poussereau N."/>
            <person name="Quesneville H."/>
            <person name="Rascle C."/>
            <person name="Schumacher J."/>
            <person name="Segurens B."/>
            <person name="Sexton A."/>
            <person name="Silva E."/>
            <person name="Sirven C."/>
            <person name="Soanes D.M."/>
            <person name="Talbot N.J."/>
            <person name="Templeton M."/>
            <person name="Yandava C."/>
            <person name="Yarden O."/>
            <person name="Zeng Q."/>
            <person name="Rollins J.A."/>
            <person name="Lebrun M.H."/>
            <person name="Dickman M."/>
        </authorList>
    </citation>
    <scope>NUCLEOTIDE SEQUENCE [LARGE SCALE GENOMIC DNA]</scope>
    <source>
        <strain evidence="6">T4</strain>
    </source>
</reference>
<evidence type="ECO:0000256" key="2">
    <source>
        <dbReference type="ARBA" id="ARBA00022737"/>
    </source>
</evidence>
<dbReference type="PROSITE" id="PS50222">
    <property type="entry name" value="EF_HAND_2"/>
    <property type="match status" value="1"/>
</dbReference>
<dbReference type="PANTHER" id="PTHR23048:SF0">
    <property type="entry name" value="CALMODULIN LIKE 3"/>
    <property type="match status" value="1"/>
</dbReference>
<dbReference type="AlphaFoldDB" id="G2YU77"/>
<evidence type="ECO:0000256" key="1">
    <source>
        <dbReference type="ARBA" id="ARBA00020786"/>
    </source>
</evidence>